<dbReference type="VEuPathDB" id="TriTrypDB:TvY486_0037900"/>
<dbReference type="PROSITE" id="PS50157">
    <property type="entry name" value="ZINC_FINGER_C2H2_2"/>
    <property type="match status" value="1"/>
</dbReference>
<dbReference type="InterPro" id="IPR036236">
    <property type="entry name" value="Znf_C2H2_sf"/>
</dbReference>
<dbReference type="GO" id="GO:0003676">
    <property type="term" value="F:nucleic acid binding"/>
    <property type="evidence" value="ECO:0007669"/>
    <property type="project" value="InterPro"/>
</dbReference>
<evidence type="ECO:0000259" key="3">
    <source>
        <dbReference type="PROSITE" id="PS50157"/>
    </source>
</evidence>
<dbReference type="Pfam" id="PF00096">
    <property type="entry name" value="zf-C2H2"/>
    <property type="match status" value="1"/>
</dbReference>
<dbReference type="InterPro" id="IPR013087">
    <property type="entry name" value="Znf_C2H2_type"/>
</dbReference>
<proteinExistence type="predicted"/>
<dbReference type="InterPro" id="IPR002156">
    <property type="entry name" value="RNaseH_domain"/>
</dbReference>
<feature type="region of interest" description="Disordered" evidence="2">
    <location>
        <begin position="1145"/>
        <end position="1206"/>
    </location>
</feature>
<protein>
    <recommendedName>
        <fullName evidence="8">Reverse transcriptase (RNA-dependent DNA polymerase)</fullName>
    </recommendedName>
</protein>
<reference evidence="6 7" key="1">
    <citation type="journal article" date="2012" name="Proc. Natl. Acad. Sci. U.S.A.">
        <title>Antigenic diversity is generated by distinct evolutionary mechanisms in African trypanosome species.</title>
        <authorList>
            <person name="Jackson A.P."/>
            <person name="Berry A."/>
            <person name="Aslett M."/>
            <person name="Allison H.C."/>
            <person name="Burton P."/>
            <person name="Vavrova-Anderson J."/>
            <person name="Brown R."/>
            <person name="Browne H."/>
            <person name="Corton N."/>
            <person name="Hauser H."/>
            <person name="Gamble J."/>
            <person name="Gilderthorp R."/>
            <person name="Marcello L."/>
            <person name="McQuillan J."/>
            <person name="Otto T.D."/>
            <person name="Quail M.A."/>
            <person name="Sanders M.J."/>
            <person name="van Tonder A."/>
            <person name="Ginger M.L."/>
            <person name="Field M.C."/>
            <person name="Barry J.D."/>
            <person name="Hertz-Fowler C."/>
            <person name="Berriman M."/>
        </authorList>
    </citation>
    <scope>NUCLEOTIDE SEQUENCE</scope>
    <source>
        <strain evidence="6 7">Y486</strain>
    </source>
</reference>
<feature type="domain" description="RNase H type-1" evidence="5">
    <location>
        <begin position="659"/>
        <end position="800"/>
    </location>
</feature>
<sequence length="1443" mass="161001">MNEAVTRGIRMNAKRTIPKGKGVAPPFWTPELTKLDKMVQECKNERKMDALIRWRRKVLADTALGRWKENVSKLSTTDSASWNLVKSIYAPRPLTSPVLVMDGHPLTKRQQAQALAKMYMARSTKAPHAPDMKIPSTGRSTLQPITEAELDVALRELSSGTAPGDDEIHCEELKQLGRVSRRCILRLFNHSLRAGQVPAKWKHGIIVPLLNPNKPANSMASFRPVTLTSTLCKLMEHISARRVRDCIEDKLQPQQAGFRAARPTLDTLMQVKSAVRRRKDGGGTPAVFIDYARAFDSVDHGCIVKELLSLGVEKHLVGCVAGFLKGRTAQVRVNDALSEDISLTCGVPQGSVLGPLLFIVTVDSLSRRLNCIPVLQHGFFADDLTIVCTSADLSEIQQTIQQGLDCITNWSAEYYMEVSAEKTEYTLFGARETNLLSLKVGETALKEECTPKLLGLTMQPHKGLSKHVMCVKAAANTRLLQLRAVASPEWGPDREKLRAFHLALVQAKMCCGVASWWFDASLSDRERLERVQAQAAHIVAGIPKAANREDALREARLKPPNEVAHRRALEYYLRLKARGPVHAKVADSIFPPEPPIHVRLAKVQRLYSTIDSPEKPHEATALQWARCVHFNATMPGALKAGAPEKDKKVHTMRRVQRFSDFDYQVWTDGSVVLDASSGAGALVYPKDGRREEVVLGTGSLARSYRAECVAMEAGLKRLVDVIQLSKTHRTRVVAFTDSMSLLMALNTCHAGVEDAILRRIWDLILHIVRLRVSVNFQFVFSHCGVPPNEAADKAAEQGNAKPQSYPAWITDIVTGVERQVRNEMCSAFEEGRMPRTRLSALLDHVRPAMKHSKVDRLGESLLAQFRTGTSKHFGWLHRVLTRQTDQLECRWCSAQVAASGAAVEHPLAETVADSASAPDLGIATRQGDPIICPLCNMVCARRQAGVVHLVKIHGLKRDYALALTKKARRAALTYKNGYTCHVCGEDFERRGLLVEHMATHPPDVVPTVEERPKRARGEDTPGDGNTLKCPWCARKYTGHAWLRRRMLQKHPEKQLSRDGEEAQDAPGIDGEAWQEELELKEFVCRQCHRVLKSKTWLTRHKCEPTSIIKSEDSNVAEQSVAAARPICSKEYHYRWLLRHMLTKHPGHDESLRPQPSVKPKRKEMRSEAQSKVEASGPLGSPGGGDGDAERPRKRPREGRHTEEEEGRDYVCGRCGSACKQWYSLVWHTHTHHTHATTVKQKMKDGTVAATPLLQRSLQCPYCPMKCALKQYLTMHLQAKHGQPRREARHNSLKVECRESAAHLLECPSLQKLRKKHGLDTLKDGELFFSAQQASVLKELFKLESPSAPTHLMDQKRSLLVRHVKRQHSPTALDTTYSPSAAAKLIGVCTARAIRKRVRKADSPSKAICFNVPLCEASEAYMLLATGSRVFQSNGTSRENSASR</sequence>
<dbReference type="Gene3D" id="3.30.160.60">
    <property type="entry name" value="Classic Zinc Finger"/>
    <property type="match status" value="2"/>
</dbReference>
<dbReference type="SUPFAM" id="SSF57667">
    <property type="entry name" value="beta-beta-alpha zinc fingers"/>
    <property type="match status" value="1"/>
</dbReference>
<dbReference type="GO" id="GO:0008270">
    <property type="term" value="F:zinc ion binding"/>
    <property type="evidence" value="ECO:0007669"/>
    <property type="project" value="UniProtKB-KW"/>
</dbReference>
<dbReference type="Pfam" id="PF00075">
    <property type="entry name" value="RNase_H"/>
    <property type="match status" value="1"/>
</dbReference>
<dbReference type="PROSITE" id="PS00028">
    <property type="entry name" value="ZINC_FINGER_C2H2_1"/>
    <property type="match status" value="3"/>
</dbReference>
<evidence type="ECO:0000256" key="2">
    <source>
        <dbReference type="SAM" id="MobiDB-lite"/>
    </source>
</evidence>
<dbReference type="Gene3D" id="3.30.420.10">
    <property type="entry name" value="Ribonuclease H-like superfamily/Ribonuclease H"/>
    <property type="match status" value="1"/>
</dbReference>
<keyword evidence="7" id="KW-1185">Reference proteome</keyword>
<keyword evidence="1" id="KW-0479">Metal-binding</keyword>
<dbReference type="GO" id="GO:0004523">
    <property type="term" value="F:RNA-DNA hybrid ribonuclease activity"/>
    <property type="evidence" value="ECO:0007669"/>
    <property type="project" value="InterPro"/>
</dbReference>
<dbReference type="PROSITE" id="PS50879">
    <property type="entry name" value="RNASE_H_1"/>
    <property type="match status" value="1"/>
</dbReference>
<accession>F9WTL5</accession>
<keyword evidence="1" id="KW-0862">Zinc</keyword>
<evidence type="ECO:0000259" key="5">
    <source>
        <dbReference type="PROSITE" id="PS50879"/>
    </source>
</evidence>
<dbReference type="PROSITE" id="PS50878">
    <property type="entry name" value="RT_POL"/>
    <property type="match status" value="1"/>
</dbReference>
<gene>
    <name evidence="6" type="ORF">TvY486_0037900</name>
</gene>
<evidence type="ECO:0008006" key="8">
    <source>
        <dbReference type="Google" id="ProtNLM"/>
    </source>
</evidence>
<dbReference type="Proteomes" id="UP000009027">
    <property type="component" value="Unassembled WGS sequence"/>
</dbReference>
<feature type="compositionally biased region" description="Basic and acidic residues" evidence="2">
    <location>
        <begin position="1008"/>
        <end position="1019"/>
    </location>
</feature>
<dbReference type="SMART" id="SM00355">
    <property type="entry name" value="ZnF_C2H2"/>
    <property type="match status" value="6"/>
</dbReference>
<dbReference type="CDD" id="cd01650">
    <property type="entry name" value="RT_nLTR_like"/>
    <property type="match status" value="1"/>
</dbReference>
<evidence type="ECO:0000313" key="6">
    <source>
        <dbReference type="EMBL" id="CCD20908.1"/>
    </source>
</evidence>
<dbReference type="InterPro" id="IPR052560">
    <property type="entry name" value="RdDP_mobile_element"/>
</dbReference>
<evidence type="ECO:0000256" key="1">
    <source>
        <dbReference type="PROSITE-ProRule" id="PRU00042"/>
    </source>
</evidence>
<name>F9WTL5_TRYVY</name>
<organism evidence="6 7">
    <name type="scientific">Trypanosoma vivax (strain Y486)</name>
    <dbReference type="NCBI Taxonomy" id="1055687"/>
    <lineage>
        <taxon>Eukaryota</taxon>
        <taxon>Discoba</taxon>
        <taxon>Euglenozoa</taxon>
        <taxon>Kinetoplastea</taxon>
        <taxon>Metakinetoplastina</taxon>
        <taxon>Trypanosomatida</taxon>
        <taxon>Trypanosomatidae</taxon>
        <taxon>Trypanosoma</taxon>
        <taxon>Duttonella</taxon>
    </lineage>
</organism>
<feature type="domain" description="Reverse transcriptase" evidence="4">
    <location>
        <begin position="190"/>
        <end position="458"/>
    </location>
</feature>
<feature type="region of interest" description="Disordered" evidence="2">
    <location>
        <begin position="1003"/>
        <end position="1022"/>
    </location>
</feature>
<dbReference type="PANTHER" id="PTHR36688">
    <property type="entry name" value="ENDO/EXONUCLEASE/PHOSPHATASE DOMAIN-CONTAINING PROTEIN"/>
    <property type="match status" value="1"/>
</dbReference>
<dbReference type="InterPro" id="IPR000477">
    <property type="entry name" value="RT_dom"/>
</dbReference>
<dbReference type="SUPFAM" id="SSF53098">
    <property type="entry name" value="Ribonuclease H-like"/>
    <property type="match status" value="1"/>
</dbReference>
<dbReference type="InterPro" id="IPR036397">
    <property type="entry name" value="RNaseH_sf"/>
</dbReference>
<dbReference type="CDD" id="cd09276">
    <property type="entry name" value="Rnase_HI_RT_non_LTR"/>
    <property type="match status" value="1"/>
</dbReference>
<dbReference type="PANTHER" id="PTHR36688:SF2">
    <property type="entry name" value="ENDONUCLEASE_EXONUCLEASE_PHOSPHATASE DOMAIN-CONTAINING PROTEIN"/>
    <property type="match status" value="1"/>
</dbReference>
<keyword evidence="1" id="KW-0863">Zinc-finger</keyword>
<feature type="domain" description="C2H2-type" evidence="3">
    <location>
        <begin position="978"/>
        <end position="1000"/>
    </location>
</feature>
<dbReference type="Pfam" id="PF00078">
    <property type="entry name" value="RVT_1"/>
    <property type="match status" value="1"/>
</dbReference>
<evidence type="ECO:0000313" key="7">
    <source>
        <dbReference type="Proteomes" id="UP000009027"/>
    </source>
</evidence>
<dbReference type="EMBL" id="CAEX01006562">
    <property type="protein sequence ID" value="CCD20908.1"/>
    <property type="molecule type" value="Genomic_DNA"/>
</dbReference>
<dbReference type="InterPro" id="IPR012337">
    <property type="entry name" value="RNaseH-like_sf"/>
</dbReference>
<evidence type="ECO:0000259" key="4">
    <source>
        <dbReference type="PROSITE" id="PS50878"/>
    </source>
</evidence>